<evidence type="ECO:0000256" key="4">
    <source>
        <dbReference type="ARBA" id="ARBA00022801"/>
    </source>
</evidence>
<organism evidence="8 9">
    <name type="scientific">Brachionus calyciflorus</name>
    <dbReference type="NCBI Taxonomy" id="104777"/>
    <lineage>
        <taxon>Eukaryota</taxon>
        <taxon>Metazoa</taxon>
        <taxon>Spiralia</taxon>
        <taxon>Gnathifera</taxon>
        <taxon>Rotifera</taxon>
        <taxon>Eurotatoria</taxon>
        <taxon>Monogononta</taxon>
        <taxon>Pseudotrocha</taxon>
        <taxon>Ploima</taxon>
        <taxon>Brachionidae</taxon>
        <taxon>Brachionus</taxon>
    </lineage>
</organism>
<dbReference type="InterPro" id="IPR004097">
    <property type="entry name" value="DHHA2"/>
</dbReference>
<dbReference type="GO" id="GO:0005737">
    <property type="term" value="C:cytoplasm"/>
    <property type="evidence" value="ECO:0007669"/>
    <property type="project" value="InterPro"/>
</dbReference>
<evidence type="ECO:0000256" key="5">
    <source>
        <dbReference type="ARBA" id="ARBA00023211"/>
    </source>
</evidence>
<dbReference type="InterPro" id="IPR038763">
    <property type="entry name" value="DHH_sf"/>
</dbReference>
<dbReference type="Proteomes" id="UP000663879">
    <property type="component" value="Unassembled WGS sequence"/>
</dbReference>
<comment type="similarity">
    <text evidence="2">Belongs to the PPase class C family. Prune subfamily.</text>
</comment>
<proteinExistence type="inferred from homology"/>
<dbReference type="GO" id="GO:0004309">
    <property type="term" value="F:exopolyphosphatase activity"/>
    <property type="evidence" value="ECO:0007669"/>
    <property type="project" value="TreeGrafter"/>
</dbReference>
<dbReference type="AlphaFoldDB" id="A0A814P5C5"/>
<dbReference type="Pfam" id="PF02833">
    <property type="entry name" value="DHHA2"/>
    <property type="match status" value="1"/>
</dbReference>
<evidence type="ECO:0000256" key="1">
    <source>
        <dbReference type="ARBA" id="ARBA00001936"/>
    </source>
</evidence>
<evidence type="ECO:0000259" key="7">
    <source>
        <dbReference type="Pfam" id="PF02833"/>
    </source>
</evidence>
<gene>
    <name evidence="8" type="ORF">OXX778_LOCUS21253</name>
</gene>
<evidence type="ECO:0000256" key="3">
    <source>
        <dbReference type="ARBA" id="ARBA00022723"/>
    </source>
</evidence>
<evidence type="ECO:0000313" key="8">
    <source>
        <dbReference type="EMBL" id="CAF1103117.1"/>
    </source>
</evidence>
<dbReference type="PANTHER" id="PTHR12112">
    <property type="entry name" value="BNIP - RELATED"/>
    <property type="match status" value="1"/>
</dbReference>
<keyword evidence="9" id="KW-1185">Reference proteome</keyword>
<dbReference type="InterPro" id="IPR001667">
    <property type="entry name" value="DDH_dom"/>
</dbReference>
<dbReference type="EMBL" id="CAJNOC010007674">
    <property type="protein sequence ID" value="CAF1103117.1"/>
    <property type="molecule type" value="Genomic_DNA"/>
</dbReference>
<dbReference type="OrthoDB" id="19923at2759"/>
<reference evidence="8" key="1">
    <citation type="submission" date="2021-02" db="EMBL/GenBank/DDBJ databases">
        <authorList>
            <person name="Nowell W R."/>
        </authorList>
    </citation>
    <scope>NUCLEOTIDE SEQUENCE</scope>
    <source>
        <strain evidence="8">Ploen Becks lab</strain>
    </source>
</reference>
<feature type="domain" description="DHHA2" evidence="7">
    <location>
        <begin position="213"/>
        <end position="351"/>
    </location>
</feature>
<keyword evidence="3" id="KW-0479">Metal-binding</keyword>
<evidence type="ECO:0000259" key="6">
    <source>
        <dbReference type="Pfam" id="PF01368"/>
    </source>
</evidence>
<feature type="domain" description="DDH" evidence="6">
    <location>
        <begin position="22"/>
        <end position="174"/>
    </location>
</feature>
<comment type="cofactor">
    <cofactor evidence="1">
        <name>Mn(2+)</name>
        <dbReference type="ChEBI" id="CHEBI:29035"/>
    </cofactor>
</comment>
<keyword evidence="5" id="KW-0464">Manganese</keyword>
<sequence length="356" mass="41471">MKIKEFLKKSKLIYESVLSKGVVLGNQAADLDSIVSSISMAYYLSLKKDSPTSYVPIINSTKSIIKSKKECMYLLDYFSIDLEQDLLFLSEWKKDEINDVILVDHNELDMKEKDLGIHKLVSGVIDHHSDKQLFLKSSPRIIDISVGSCSTLVADLIFNSDFKLDKSVATLLLFPILSDTSNLTIRTSDKDFKIVEQLKKITEIDLNLLYYKIEKFKFDTSKEDILISLMKDYKQYELEYNTWGLSSVTFSVIDWINESKTEINKIEKLMHEKSLFFYGILSCFKIKDTTEFKRDLILFSNKNILDKIKFNLIKDVTLVERNEIHKSFGYLLYEINFVSLTRKHWHPELEKILKDL</sequence>
<evidence type="ECO:0000256" key="2">
    <source>
        <dbReference type="ARBA" id="ARBA00010331"/>
    </source>
</evidence>
<keyword evidence="4" id="KW-0378">Hydrolase</keyword>
<protein>
    <recommendedName>
        <fullName evidence="10">DHHA2 domain-containing protein</fullName>
    </recommendedName>
</protein>
<accession>A0A814P5C5</accession>
<dbReference type="InterPro" id="IPR038222">
    <property type="entry name" value="DHHA2_dom_sf"/>
</dbReference>
<name>A0A814P5C5_9BILA</name>
<dbReference type="Pfam" id="PF01368">
    <property type="entry name" value="DHH"/>
    <property type="match status" value="1"/>
</dbReference>
<dbReference type="SUPFAM" id="SSF64182">
    <property type="entry name" value="DHH phosphoesterases"/>
    <property type="match status" value="1"/>
</dbReference>
<dbReference type="PANTHER" id="PTHR12112:SF39">
    <property type="entry name" value="EG:152A3.5 PROTEIN (FBGN0003116_PN PROTEIN)"/>
    <property type="match status" value="1"/>
</dbReference>
<dbReference type="Gene3D" id="3.90.1640.10">
    <property type="entry name" value="inorganic pyrophosphatase (n-terminal core)"/>
    <property type="match status" value="1"/>
</dbReference>
<dbReference type="GO" id="GO:0046872">
    <property type="term" value="F:metal ion binding"/>
    <property type="evidence" value="ECO:0007669"/>
    <property type="project" value="UniProtKB-KW"/>
</dbReference>
<evidence type="ECO:0000313" key="9">
    <source>
        <dbReference type="Proteomes" id="UP000663879"/>
    </source>
</evidence>
<dbReference type="Gene3D" id="3.10.310.20">
    <property type="entry name" value="DHHA2 domain"/>
    <property type="match status" value="1"/>
</dbReference>
<comment type="caution">
    <text evidence="8">The sequence shown here is derived from an EMBL/GenBank/DDBJ whole genome shotgun (WGS) entry which is preliminary data.</text>
</comment>
<evidence type="ECO:0008006" key="10">
    <source>
        <dbReference type="Google" id="ProtNLM"/>
    </source>
</evidence>